<keyword evidence="1" id="KW-0472">Membrane</keyword>
<name>A0ABN3E2M7_9ACTN</name>
<feature type="transmembrane region" description="Helical" evidence="1">
    <location>
        <begin position="204"/>
        <end position="220"/>
    </location>
</feature>
<feature type="transmembrane region" description="Helical" evidence="1">
    <location>
        <begin position="52"/>
        <end position="72"/>
    </location>
</feature>
<reference evidence="2 3" key="1">
    <citation type="journal article" date="2019" name="Int. J. Syst. Evol. Microbiol.">
        <title>The Global Catalogue of Microorganisms (GCM) 10K type strain sequencing project: providing services to taxonomists for standard genome sequencing and annotation.</title>
        <authorList>
            <consortium name="The Broad Institute Genomics Platform"/>
            <consortium name="The Broad Institute Genome Sequencing Center for Infectious Disease"/>
            <person name="Wu L."/>
            <person name="Ma J."/>
        </authorList>
    </citation>
    <scope>NUCLEOTIDE SEQUENCE [LARGE SCALE GENOMIC DNA]</scope>
    <source>
        <strain evidence="2 3">JCM 7356</strain>
    </source>
</reference>
<dbReference type="RefSeq" id="WP_344636989.1">
    <property type="nucleotide sequence ID" value="NZ_BAAATR010000012.1"/>
</dbReference>
<dbReference type="EMBL" id="BAAATR010000012">
    <property type="protein sequence ID" value="GAA2247058.1"/>
    <property type="molecule type" value="Genomic_DNA"/>
</dbReference>
<feature type="transmembrane region" description="Helical" evidence="1">
    <location>
        <begin position="84"/>
        <end position="107"/>
    </location>
</feature>
<proteinExistence type="predicted"/>
<protein>
    <submittedName>
        <fullName evidence="2">Uncharacterized protein</fullName>
    </submittedName>
</protein>
<evidence type="ECO:0000313" key="3">
    <source>
        <dbReference type="Proteomes" id="UP001500305"/>
    </source>
</evidence>
<dbReference type="Proteomes" id="UP001500305">
    <property type="component" value="Unassembled WGS sequence"/>
</dbReference>
<feature type="transmembrane region" description="Helical" evidence="1">
    <location>
        <begin position="160"/>
        <end position="184"/>
    </location>
</feature>
<feature type="transmembrane region" description="Helical" evidence="1">
    <location>
        <begin position="12"/>
        <end position="32"/>
    </location>
</feature>
<keyword evidence="3" id="KW-1185">Reference proteome</keyword>
<keyword evidence="1" id="KW-0812">Transmembrane</keyword>
<evidence type="ECO:0000256" key="1">
    <source>
        <dbReference type="SAM" id="Phobius"/>
    </source>
</evidence>
<evidence type="ECO:0000313" key="2">
    <source>
        <dbReference type="EMBL" id="GAA2247058.1"/>
    </source>
</evidence>
<comment type="caution">
    <text evidence="2">The sequence shown here is derived from an EMBL/GenBank/DDBJ whole genome shotgun (WGS) entry which is preliminary data.</text>
</comment>
<keyword evidence="1" id="KW-1133">Transmembrane helix</keyword>
<sequence length="309" mass="32448">MRSQPTAGPAVSPVLQGLVLAPLLLVAGYGAADLTLLSGHTVDLFPWRMSPVTATLLGAGYGGSCLMLAMALCAEQWVRVRVAVAASSLLVLLTLGACLLGHGTLHLAQGGAVAVLSAWVWLGGHAAAPLLGLIAFGAQWRRNTRWRARNGQPAPRPPRLPWWVAAPIIGNGLVFAACGLLLYLVPDVLARDWPWQVRALDVRVLGAWCLTFGVALLLGWQEAELRRVRSGMAALVGTGLLGLAGLLRYAGLVRWASPGSWLIVLALVSFTGLGLSGVGASFLFAPPTGLSGRGPVVRPARPVRPARRE</sequence>
<feature type="transmembrane region" description="Helical" evidence="1">
    <location>
        <begin position="262"/>
        <end position="285"/>
    </location>
</feature>
<organism evidence="2 3">
    <name type="scientific">Kitasatospora cystarginea</name>
    <dbReference type="NCBI Taxonomy" id="58350"/>
    <lineage>
        <taxon>Bacteria</taxon>
        <taxon>Bacillati</taxon>
        <taxon>Actinomycetota</taxon>
        <taxon>Actinomycetes</taxon>
        <taxon>Kitasatosporales</taxon>
        <taxon>Streptomycetaceae</taxon>
        <taxon>Kitasatospora</taxon>
    </lineage>
</organism>
<feature type="transmembrane region" description="Helical" evidence="1">
    <location>
        <begin position="232"/>
        <end position="250"/>
    </location>
</feature>
<gene>
    <name evidence="2" type="ORF">GCM10010430_31390</name>
</gene>
<accession>A0ABN3E2M7</accession>
<feature type="transmembrane region" description="Helical" evidence="1">
    <location>
        <begin position="119"/>
        <end position="140"/>
    </location>
</feature>